<evidence type="ECO:0000313" key="6">
    <source>
        <dbReference type="EMBL" id="TMQ54505.1"/>
    </source>
</evidence>
<proteinExistence type="inferred from homology"/>
<gene>
    <name evidence="6" type="ORF">E6K74_06020</name>
</gene>
<name>A0A538ST04_UNCEI</name>
<organism evidence="6 7">
    <name type="scientific">Eiseniibacteriota bacterium</name>
    <dbReference type="NCBI Taxonomy" id="2212470"/>
    <lineage>
        <taxon>Bacteria</taxon>
        <taxon>Candidatus Eiseniibacteriota</taxon>
    </lineage>
</organism>
<accession>A0A538ST04</accession>
<dbReference type="PROSITE" id="PS51257">
    <property type="entry name" value="PROKAR_LIPOPROTEIN"/>
    <property type="match status" value="1"/>
</dbReference>
<evidence type="ECO:0000256" key="4">
    <source>
        <dbReference type="ARBA" id="ARBA00022825"/>
    </source>
</evidence>
<dbReference type="SUPFAM" id="SSF50494">
    <property type="entry name" value="Trypsin-like serine proteases"/>
    <property type="match status" value="1"/>
</dbReference>
<protein>
    <recommendedName>
        <fullName evidence="8">Trypsin-like peptidase domain-containing protein</fullName>
    </recommendedName>
</protein>
<dbReference type="GO" id="GO:0006508">
    <property type="term" value="P:proteolysis"/>
    <property type="evidence" value="ECO:0007669"/>
    <property type="project" value="UniProtKB-KW"/>
</dbReference>
<dbReference type="InterPro" id="IPR043504">
    <property type="entry name" value="Peptidase_S1_PA_chymotrypsin"/>
</dbReference>
<keyword evidence="2" id="KW-0645">Protease</keyword>
<comment type="similarity">
    <text evidence="1">Belongs to the peptidase S1 family.</text>
</comment>
<dbReference type="PRINTS" id="PR00861">
    <property type="entry name" value="ALYTICPTASE"/>
</dbReference>
<keyword evidence="5" id="KW-1015">Disulfide bond</keyword>
<keyword evidence="3" id="KW-0378">Hydrolase</keyword>
<evidence type="ECO:0000313" key="7">
    <source>
        <dbReference type="Proteomes" id="UP000319829"/>
    </source>
</evidence>
<evidence type="ECO:0000256" key="3">
    <source>
        <dbReference type="ARBA" id="ARBA00022801"/>
    </source>
</evidence>
<evidence type="ECO:0000256" key="5">
    <source>
        <dbReference type="ARBA" id="ARBA00023157"/>
    </source>
</evidence>
<dbReference type="InterPro" id="IPR001316">
    <property type="entry name" value="Pept_S1A_streptogrisin"/>
</dbReference>
<keyword evidence="4" id="KW-0720">Serine protease</keyword>
<evidence type="ECO:0008006" key="8">
    <source>
        <dbReference type="Google" id="ProtNLM"/>
    </source>
</evidence>
<dbReference type="InterPro" id="IPR009003">
    <property type="entry name" value="Peptidase_S1_PA"/>
</dbReference>
<dbReference type="Proteomes" id="UP000319829">
    <property type="component" value="Unassembled WGS sequence"/>
</dbReference>
<reference evidence="6 7" key="1">
    <citation type="journal article" date="2019" name="Nat. Microbiol.">
        <title>Mediterranean grassland soil C-N compound turnover is dependent on rainfall and depth, and is mediated by genomically divergent microorganisms.</title>
        <authorList>
            <person name="Diamond S."/>
            <person name="Andeer P.F."/>
            <person name="Li Z."/>
            <person name="Crits-Christoph A."/>
            <person name="Burstein D."/>
            <person name="Anantharaman K."/>
            <person name="Lane K.R."/>
            <person name="Thomas B.C."/>
            <person name="Pan C."/>
            <person name="Northen T.R."/>
            <person name="Banfield J.F."/>
        </authorList>
    </citation>
    <scope>NUCLEOTIDE SEQUENCE [LARGE SCALE GENOMIC DNA]</scope>
    <source>
        <strain evidence="6">WS_4</strain>
    </source>
</reference>
<comment type="caution">
    <text evidence="6">The sequence shown here is derived from an EMBL/GenBank/DDBJ whole genome shotgun (WGS) entry which is preliminary data.</text>
</comment>
<evidence type="ECO:0000256" key="1">
    <source>
        <dbReference type="ARBA" id="ARBA00007664"/>
    </source>
</evidence>
<dbReference type="EMBL" id="VBOU01000071">
    <property type="protein sequence ID" value="TMQ54505.1"/>
    <property type="molecule type" value="Genomic_DNA"/>
</dbReference>
<dbReference type="GO" id="GO:0004252">
    <property type="term" value="F:serine-type endopeptidase activity"/>
    <property type="evidence" value="ECO:0007669"/>
    <property type="project" value="InterPro"/>
</dbReference>
<dbReference type="Gene3D" id="2.40.10.10">
    <property type="entry name" value="Trypsin-like serine proteases"/>
    <property type="match status" value="1"/>
</dbReference>
<sequence>MPRIRKSTYLLVIASIMLLAAFALVVSSCSRDQGSFNPAGSNGSTSTMSALSARSPADVALAMRAQEAHTPELLKIHDVVGTGTGLASNGRLAVLVLTRRAGVAGIPGSVDGVPTEVRVVGDVVPYAKPGSTLQCGTSTGNNLECAAGTIGAVVLKGGTKYLLSNNHVYARENAASIGEREDAPGRYDGHPKCSVTPACGTLADFQPINFGGSNTIDCAIALMDTGRPTSVTQSGGYTATSTVVAASVGLAVKKSGRTSGLTHGTVQAVNVTINVGYSSGVATFTNQIMTEAQFIRSGDSGSLMVTETGNNPVGLCFAGGSGGAFANPIGPVLQKFAATIATQ</sequence>
<evidence type="ECO:0000256" key="2">
    <source>
        <dbReference type="ARBA" id="ARBA00022670"/>
    </source>
</evidence>
<dbReference type="AlphaFoldDB" id="A0A538ST04"/>